<dbReference type="PANTHER" id="PTHR21666:SF270">
    <property type="entry name" value="MUREIN HYDROLASE ACTIVATOR ENVC"/>
    <property type="match status" value="1"/>
</dbReference>
<feature type="chain" id="PRO_5002532645" evidence="1">
    <location>
        <begin position="23"/>
        <end position="682"/>
    </location>
</feature>
<keyword evidence="1" id="KW-0732">Signal</keyword>
<comment type="caution">
    <text evidence="3">The sequence shown here is derived from an EMBL/GenBank/DDBJ whole genome shotgun (WGS) entry which is preliminary data.</text>
</comment>
<dbReference type="Gene3D" id="2.70.70.10">
    <property type="entry name" value="Glucose Permease (Domain IIA)"/>
    <property type="match status" value="1"/>
</dbReference>
<proteinExistence type="predicted"/>
<dbReference type="CDD" id="cd12797">
    <property type="entry name" value="M23_peptidase"/>
    <property type="match status" value="1"/>
</dbReference>
<dbReference type="InterPro" id="IPR050570">
    <property type="entry name" value="Cell_wall_metabolism_enzyme"/>
</dbReference>
<dbReference type="GO" id="GO:0004222">
    <property type="term" value="F:metalloendopeptidase activity"/>
    <property type="evidence" value="ECO:0007669"/>
    <property type="project" value="TreeGrafter"/>
</dbReference>
<gene>
    <name evidence="3" type="ORF">US36_C0010G0003</name>
</gene>
<feature type="domain" description="M23ase beta-sheet core" evidence="2">
    <location>
        <begin position="233"/>
        <end position="344"/>
    </location>
</feature>
<dbReference type="InterPro" id="IPR016047">
    <property type="entry name" value="M23ase_b-sheet_dom"/>
</dbReference>
<dbReference type="Pfam" id="PF01551">
    <property type="entry name" value="Peptidase_M23"/>
    <property type="match status" value="1"/>
</dbReference>
<dbReference type="InterPro" id="IPR011055">
    <property type="entry name" value="Dup_hybrid_motif"/>
</dbReference>
<organism evidence="3 4">
    <name type="scientific">Candidatus Wolfebacteria bacterium GW2011_GWC1_37_10</name>
    <dbReference type="NCBI Taxonomy" id="1619010"/>
    <lineage>
        <taxon>Bacteria</taxon>
        <taxon>Candidatus Wolfeibacteriota</taxon>
    </lineage>
</organism>
<evidence type="ECO:0000313" key="4">
    <source>
        <dbReference type="Proteomes" id="UP000034044"/>
    </source>
</evidence>
<feature type="signal peptide" evidence="1">
    <location>
        <begin position="1"/>
        <end position="22"/>
    </location>
</feature>
<dbReference type="SUPFAM" id="SSF51261">
    <property type="entry name" value="Duplicated hybrid motif"/>
    <property type="match status" value="1"/>
</dbReference>
<dbReference type="AlphaFoldDB" id="A0A0G0ICP5"/>
<reference evidence="3 4" key="1">
    <citation type="journal article" date="2015" name="Nature">
        <title>rRNA introns, odd ribosomes, and small enigmatic genomes across a large radiation of phyla.</title>
        <authorList>
            <person name="Brown C.T."/>
            <person name="Hug L.A."/>
            <person name="Thomas B.C."/>
            <person name="Sharon I."/>
            <person name="Castelle C.J."/>
            <person name="Singh A."/>
            <person name="Wilkins M.J."/>
            <person name="Williams K.H."/>
            <person name="Banfield J.F."/>
        </authorList>
    </citation>
    <scope>NUCLEOTIDE SEQUENCE [LARGE SCALE GENOMIC DNA]</scope>
</reference>
<accession>A0A0G0ICP5</accession>
<dbReference type="EMBL" id="LBSR01000010">
    <property type="protein sequence ID" value="KKQ22024.1"/>
    <property type="molecule type" value="Genomic_DNA"/>
</dbReference>
<dbReference type="Proteomes" id="UP000034044">
    <property type="component" value="Unassembled WGS sequence"/>
</dbReference>
<evidence type="ECO:0000313" key="3">
    <source>
        <dbReference type="EMBL" id="KKQ22024.1"/>
    </source>
</evidence>
<sequence>MKKLFFGLCLTILGFGALQANAAVVVQENLIIPDTQEISVGSFRFLIDYGAYNVPLVPKNDNEYVIVPNAIFTLKEAYTKSLGSVTNWASDSKLAGIRSIGSITLDGKSSMWQIAYGSHLKNRGYEIIIQGDLIVSQKELPWMGGSDYGYNVPANWYDSEGVIRSLQELPQFSDATASSINLYYNTDGNVWRYFLSTSRGLTSMHIGPALSSQMINPTDSGKLKQGFDPSIGHYGIDVDKTLYQRPVKSPIDGTIVKIDNIDDSNAGKWIWVNHGSVTKRDSSTAEKISTRYLHMDTIDPTMYVGKQVIQGEIIGTVGETDGNTEINTAPHLHFEVRQGDIPLNLDYRLTVALDPLDFVDYQKSSFSVSIYSPVDLIIADPDGLVLSKTRNDFQSDGDYFELKPYTTDQDTESFSGYEIASFDLLKDGDYLISVVPESGTQPDDTYTIKTSLCGNTIILSEDTPVEFIPDQPYVVRLTGCVVEAFIPTKIIAPTLNSEYLLNSSLQIQFSAVDNIFGTASISAKLNGEEVFGGQNVILTKPGDNILEITATDNSGHATILTKTFNVIYNSNGFLPPIKTNGTGIYNRGRTLPVKFQLTDVNNNYISTAQSQLFAAKISDGVIGTDEIPLFVSNADNGNWFRYDINSNQYIYNLSTDILSIGSWQLKAVLDGGQMITNIISVR</sequence>
<evidence type="ECO:0000259" key="2">
    <source>
        <dbReference type="Pfam" id="PF01551"/>
    </source>
</evidence>
<name>A0A0G0ICP5_9BACT</name>
<protein>
    <submittedName>
        <fullName evidence="3">Hyalin</fullName>
    </submittedName>
</protein>
<evidence type="ECO:0000256" key="1">
    <source>
        <dbReference type="SAM" id="SignalP"/>
    </source>
</evidence>
<dbReference type="PANTHER" id="PTHR21666">
    <property type="entry name" value="PEPTIDASE-RELATED"/>
    <property type="match status" value="1"/>
</dbReference>
<dbReference type="NCBIfam" id="NF038114">
    <property type="entry name" value="rightmost"/>
    <property type="match status" value="1"/>
</dbReference>